<name>A0ABD0KMC1_9CAEN</name>
<comment type="caution">
    <text evidence="2">The sequence shown here is derived from an EMBL/GenBank/DDBJ whole genome shotgun (WGS) entry which is preliminary data.</text>
</comment>
<keyword evidence="3" id="KW-1185">Reference proteome</keyword>
<evidence type="ECO:0000313" key="2">
    <source>
        <dbReference type="EMBL" id="KAK7488178.1"/>
    </source>
</evidence>
<organism evidence="2 3">
    <name type="scientific">Batillaria attramentaria</name>
    <dbReference type="NCBI Taxonomy" id="370345"/>
    <lineage>
        <taxon>Eukaryota</taxon>
        <taxon>Metazoa</taxon>
        <taxon>Spiralia</taxon>
        <taxon>Lophotrochozoa</taxon>
        <taxon>Mollusca</taxon>
        <taxon>Gastropoda</taxon>
        <taxon>Caenogastropoda</taxon>
        <taxon>Sorbeoconcha</taxon>
        <taxon>Cerithioidea</taxon>
        <taxon>Batillariidae</taxon>
        <taxon>Batillaria</taxon>
    </lineage>
</organism>
<feature type="compositionally biased region" description="Basic and acidic residues" evidence="1">
    <location>
        <begin position="1"/>
        <end position="24"/>
    </location>
</feature>
<feature type="compositionally biased region" description="Basic and acidic residues" evidence="1">
    <location>
        <begin position="32"/>
        <end position="52"/>
    </location>
</feature>
<protein>
    <submittedName>
        <fullName evidence="2">Uncharacterized protein</fullName>
    </submittedName>
</protein>
<accession>A0ABD0KMC1</accession>
<evidence type="ECO:0000313" key="3">
    <source>
        <dbReference type="Proteomes" id="UP001519460"/>
    </source>
</evidence>
<feature type="region of interest" description="Disordered" evidence="1">
    <location>
        <begin position="1"/>
        <end position="64"/>
    </location>
</feature>
<evidence type="ECO:0000256" key="1">
    <source>
        <dbReference type="SAM" id="MobiDB-lite"/>
    </source>
</evidence>
<dbReference type="Proteomes" id="UP001519460">
    <property type="component" value="Unassembled WGS sequence"/>
</dbReference>
<proteinExistence type="predicted"/>
<reference evidence="2 3" key="1">
    <citation type="journal article" date="2023" name="Sci. Data">
        <title>Genome assembly of the Korean intertidal mud-creeper Batillaria attramentaria.</title>
        <authorList>
            <person name="Patra A.K."/>
            <person name="Ho P.T."/>
            <person name="Jun S."/>
            <person name="Lee S.J."/>
            <person name="Kim Y."/>
            <person name="Won Y.J."/>
        </authorList>
    </citation>
    <scope>NUCLEOTIDE SEQUENCE [LARGE SCALE GENOMIC DNA]</scope>
    <source>
        <strain evidence="2">Wonlab-2016</strain>
    </source>
</reference>
<sequence>MKHGKALDTRERSRNMNRDHETRTRGLRRRKETATERRGEKERLEDGEREIESGGACGGPRERRSALSGARLQHRFVSFSCFFVSKLAVLDLTKFVPGSRSDQLCQVLRIVEIVFCSYSCRTGVLARSPPQSQIMACPSRVENFRVTVVCLKLLAG</sequence>
<dbReference type="AlphaFoldDB" id="A0ABD0KMC1"/>
<dbReference type="EMBL" id="JACVVK020000154">
    <property type="protein sequence ID" value="KAK7488178.1"/>
    <property type="molecule type" value="Genomic_DNA"/>
</dbReference>
<gene>
    <name evidence="2" type="ORF">BaRGS_00020620</name>
</gene>